<gene>
    <name evidence="1" type="ORF">GIB67_020930</name>
</gene>
<evidence type="ECO:0000313" key="2">
    <source>
        <dbReference type="Proteomes" id="UP000541444"/>
    </source>
</evidence>
<protein>
    <submittedName>
        <fullName evidence="1">Uncharacterized protein</fullName>
    </submittedName>
</protein>
<comment type="caution">
    <text evidence="1">The sequence shown here is derived from an EMBL/GenBank/DDBJ whole genome shotgun (WGS) entry which is preliminary data.</text>
</comment>
<organism evidence="1 2">
    <name type="scientific">Kingdonia uniflora</name>
    <dbReference type="NCBI Taxonomy" id="39325"/>
    <lineage>
        <taxon>Eukaryota</taxon>
        <taxon>Viridiplantae</taxon>
        <taxon>Streptophyta</taxon>
        <taxon>Embryophyta</taxon>
        <taxon>Tracheophyta</taxon>
        <taxon>Spermatophyta</taxon>
        <taxon>Magnoliopsida</taxon>
        <taxon>Ranunculales</taxon>
        <taxon>Circaeasteraceae</taxon>
        <taxon>Kingdonia</taxon>
    </lineage>
</organism>
<dbReference type="Proteomes" id="UP000541444">
    <property type="component" value="Unassembled WGS sequence"/>
</dbReference>
<name>A0A7J7M7I6_9MAGN</name>
<dbReference type="EMBL" id="JACGCM010001726">
    <property type="protein sequence ID" value="KAF6150847.1"/>
    <property type="molecule type" value="Genomic_DNA"/>
</dbReference>
<dbReference type="AlphaFoldDB" id="A0A7J7M7I6"/>
<accession>A0A7J7M7I6</accession>
<keyword evidence="2" id="KW-1185">Reference proteome</keyword>
<proteinExistence type="predicted"/>
<evidence type="ECO:0000313" key="1">
    <source>
        <dbReference type="EMBL" id="KAF6150847.1"/>
    </source>
</evidence>
<reference evidence="1 2" key="1">
    <citation type="journal article" date="2020" name="IScience">
        <title>Genome Sequencing of the Endangered Kingdonia uniflora (Circaeasteraceae, Ranunculales) Reveals Potential Mechanisms of Evolutionary Specialization.</title>
        <authorList>
            <person name="Sun Y."/>
            <person name="Deng T."/>
            <person name="Zhang A."/>
            <person name="Moore M.J."/>
            <person name="Landis J.B."/>
            <person name="Lin N."/>
            <person name="Zhang H."/>
            <person name="Zhang X."/>
            <person name="Huang J."/>
            <person name="Zhang X."/>
            <person name="Sun H."/>
            <person name="Wang H."/>
        </authorList>
    </citation>
    <scope>NUCLEOTIDE SEQUENCE [LARGE SCALE GENOMIC DNA]</scope>
    <source>
        <strain evidence="1">TB1705</strain>
        <tissue evidence="1">Leaf</tissue>
    </source>
</reference>
<sequence length="115" mass="13045">MLLILLSFLLLILSVILLVIPTPSIIYAIDSIILSAADSVILSADFAIIYAADSVILSHGYFSSLSLKIEVSDRNTSMYVYLAVVNNKMWVTDWVFKDFACELVFFFLMKARRRR</sequence>